<name>A0AAV2VJL4_9VIBR</name>
<evidence type="ECO:0000313" key="1">
    <source>
        <dbReference type="EMBL" id="CCO44664.1"/>
    </source>
</evidence>
<accession>A0AAV2VJL4</accession>
<organism evidence="1 2">
    <name type="scientific">Vibrio nigripulchritudo SOn1</name>
    <dbReference type="NCBI Taxonomy" id="1238450"/>
    <lineage>
        <taxon>Bacteria</taxon>
        <taxon>Pseudomonadati</taxon>
        <taxon>Pseudomonadota</taxon>
        <taxon>Gammaproteobacteria</taxon>
        <taxon>Vibrionales</taxon>
        <taxon>Vibrionaceae</taxon>
        <taxon>Vibrio</taxon>
    </lineage>
</organism>
<dbReference type="RefSeq" id="WP_022610432.1">
    <property type="nucleotide sequence ID" value="NZ_LK391965.1"/>
</dbReference>
<evidence type="ECO:0000313" key="2">
    <source>
        <dbReference type="Proteomes" id="UP000018211"/>
    </source>
</evidence>
<dbReference type="Proteomes" id="UP000018211">
    <property type="component" value="Unassembled WGS sequence"/>
</dbReference>
<proteinExistence type="predicted"/>
<evidence type="ECO:0008006" key="3">
    <source>
        <dbReference type="Google" id="ProtNLM"/>
    </source>
</evidence>
<dbReference type="Gene3D" id="3.40.50.300">
    <property type="entry name" value="P-loop containing nucleotide triphosphate hydrolases"/>
    <property type="match status" value="1"/>
</dbReference>
<reference evidence="1 2" key="1">
    <citation type="journal article" date="2013" name="ISME J.">
        <title>Comparative genomics of pathogenic lineages of Vibrio nigripulchritudo identifies virulence-associated traits.</title>
        <authorList>
            <person name="Goudenege D."/>
            <person name="Labreuche Y."/>
            <person name="Krin E."/>
            <person name="Ansquer D."/>
            <person name="Mangenot S."/>
            <person name="Calteau A."/>
            <person name="Medigue C."/>
            <person name="Mazel D."/>
            <person name="Polz M.F."/>
            <person name="Le Roux F."/>
        </authorList>
    </citation>
    <scope>NUCLEOTIDE SEQUENCE [LARGE SCALE GENOMIC DNA]</scope>
    <source>
        <strain evidence="1 2">SOn1</strain>
    </source>
</reference>
<dbReference type="InterPro" id="IPR027417">
    <property type="entry name" value="P-loop_NTPase"/>
</dbReference>
<comment type="caution">
    <text evidence="1">The sequence shown here is derived from an EMBL/GenBank/DDBJ whole genome shotgun (WGS) entry which is preliminary data.</text>
</comment>
<dbReference type="EMBL" id="CAOF01000023">
    <property type="protein sequence ID" value="CCO44664.1"/>
    <property type="molecule type" value="Genomic_DNA"/>
</dbReference>
<gene>
    <name evidence="1" type="ORF">VIBNISOn1_1190009</name>
</gene>
<sequence>MDKPDLNKAIALLGDRKWRLNHLYYIEDKKGQVVRFQLNAAQENLLHNLHYLNLILKARQMGFSTFILLLALDCCLFNSNLAAGLVADTLDNAKGLLSRIKFAYERLPADIKQAVPVLTDNALEVRFGNESSVEVGVSLRSSTKNFLHISEYGKICAQSPDKASEIRSGALNTLAHGQLGFIESTAEGRGGDFFNKTEQARKIQDEGRDLLDMEWKFHFFPWFQDPSYQTRDRIRMTADEMKYFDELATEFGISLTEDQQHWYVLKWREQAEDMKKEYPSTPEEAFCGAREGAYFGKPIQALRQRGKIGRFEFEPRSVVNTFWDLGVSDSTTIWLHQEIAGKHRFVGYYENSGEGIAHYIDWLDRWRTQRDARFGRHFGPHDVEHRKQGLEAKSIKHIAAEIGFAFEVVPRTPDKLNSIQSVRTVLPECEFDASACDAGILHLENYSRDWDEKYGVWKRHPRHDEHSHGADAFMVFADGYQSDTSVKVPEYKVRKVV</sequence>
<protein>
    <recommendedName>
        <fullName evidence="3">Terminase</fullName>
    </recommendedName>
</protein>
<dbReference type="AlphaFoldDB" id="A0AAV2VJL4"/>